<feature type="compositionally biased region" description="Pro residues" evidence="1">
    <location>
        <begin position="99"/>
        <end position="111"/>
    </location>
</feature>
<dbReference type="PANTHER" id="PTHR28106:SF1">
    <property type="entry name" value="MITOCHONDRIAL ATPASE COMPLEX SUBUNIT ATP10"/>
    <property type="match status" value="1"/>
</dbReference>
<feature type="compositionally biased region" description="Low complexity" evidence="1">
    <location>
        <begin position="53"/>
        <end position="72"/>
    </location>
</feature>
<dbReference type="STRING" id="1890683.A0A427XRD8"/>
<dbReference type="OrthoDB" id="17089at2759"/>
<evidence type="ECO:0000313" key="3">
    <source>
        <dbReference type="Proteomes" id="UP000279259"/>
    </source>
</evidence>
<dbReference type="Pfam" id="PF05176">
    <property type="entry name" value="ATP-synt_10"/>
    <property type="match status" value="1"/>
</dbReference>
<dbReference type="GO" id="GO:0033615">
    <property type="term" value="P:mitochondrial proton-transporting ATP synthase complex assembly"/>
    <property type="evidence" value="ECO:0007669"/>
    <property type="project" value="TreeGrafter"/>
</dbReference>
<organism evidence="2 3">
    <name type="scientific">Saitozyma podzolica</name>
    <dbReference type="NCBI Taxonomy" id="1890683"/>
    <lineage>
        <taxon>Eukaryota</taxon>
        <taxon>Fungi</taxon>
        <taxon>Dikarya</taxon>
        <taxon>Basidiomycota</taxon>
        <taxon>Agaricomycotina</taxon>
        <taxon>Tremellomycetes</taxon>
        <taxon>Tremellales</taxon>
        <taxon>Trimorphomycetaceae</taxon>
        <taxon>Saitozyma</taxon>
    </lineage>
</organism>
<keyword evidence="3" id="KW-1185">Reference proteome</keyword>
<gene>
    <name evidence="2" type="primary">ATP10</name>
    <name evidence="2" type="ORF">EHS25_006936</name>
</gene>
<feature type="region of interest" description="Disordered" evidence="1">
    <location>
        <begin position="35"/>
        <end position="122"/>
    </location>
</feature>
<dbReference type="GO" id="GO:0005743">
    <property type="term" value="C:mitochondrial inner membrane"/>
    <property type="evidence" value="ECO:0007669"/>
    <property type="project" value="TreeGrafter"/>
</dbReference>
<dbReference type="AlphaFoldDB" id="A0A427XRD8"/>
<dbReference type="PANTHER" id="PTHR28106">
    <property type="entry name" value="MITOCHONDRIAL ATPASE COMPLEX SUBUNIT ATP10"/>
    <property type="match status" value="1"/>
</dbReference>
<reference evidence="2 3" key="1">
    <citation type="submission" date="2018-11" db="EMBL/GenBank/DDBJ databases">
        <title>Genome sequence of Saitozyma podzolica DSM 27192.</title>
        <authorList>
            <person name="Aliyu H."/>
            <person name="Gorte O."/>
            <person name="Ochsenreither K."/>
        </authorList>
    </citation>
    <scope>NUCLEOTIDE SEQUENCE [LARGE SCALE GENOMIC DNA]</scope>
    <source>
        <strain evidence="2 3">DSM 27192</strain>
    </source>
</reference>
<protein>
    <submittedName>
        <fullName evidence="2">Mitochondrial ATPase complex subunit atp10</fullName>
    </submittedName>
</protein>
<evidence type="ECO:0000256" key="1">
    <source>
        <dbReference type="SAM" id="MobiDB-lite"/>
    </source>
</evidence>
<feature type="compositionally biased region" description="Polar residues" evidence="1">
    <location>
        <begin position="73"/>
        <end position="87"/>
    </location>
</feature>
<evidence type="ECO:0000313" key="2">
    <source>
        <dbReference type="EMBL" id="RSH81404.1"/>
    </source>
</evidence>
<name>A0A427XRD8_9TREE</name>
<dbReference type="EMBL" id="RSCD01000031">
    <property type="protein sequence ID" value="RSH81404.1"/>
    <property type="molecule type" value="Genomic_DNA"/>
</dbReference>
<dbReference type="Proteomes" id="UP000279259">
    <property type="component" value="Unassembled WGS sequence"/>
</dbReference>
<accession>A0A427XRD8</accession>
<sequence length="342" mass="37204">MAPRLALRALRYLASPRTHTPLNALAIPLGAPSARLASTQPKADSPAPPSTPSPSSSVTPAAPSSSSSSTVSRQTPADASASTQAGPSKTADRLAIPPLSRPPGVPNPPTAIPKSWSQRKDELLDEERHKAKRKALVKEATQGYFHDYNRARSANGGKLWTAPPVLIREDRALYFPDISGKSLLSTPVHTTSLLANRTSLVTLLSTRISEEHVQSFISPVLEDWSHRPGFQLVQINHQDNPLKSMLLTFFLSSLKRTVPEERWGSYIVSSGAWSAYDVTGPLGIENRLLGYVFLVDHNLKVRWAGCGPATPKETEDLRTATAVLMRRMQETQGEKSKAEQPS</sequence>
<proteinExistence type="predicted"/>
<comment type="caution">
    <text evidence="2">The sequence shown here is derived from an EMBL/GenBank/DDBJ whole genome shotgun (WGS) entry which is preliminary data.</text>
</comment>
<dbReference type="InterPro" id="IPR007849">
    <property type="entry name" value="ATP10"/>
</dbReference>